<dbReference type="GO" id="GO:0006307">
    <property type="term" value="P:DNA alkylation repair"/>
    <property type="evidence" value="ECO:0007669"/>
    <property type="project" value="TreeGrafter"/>
</dbReference>
<dbReference type="Pfam" id="PF07934">
    <property type="entry name" value="OGG_N"/>
    <property type="match status" value="1"/>
</dbReference>
<keyword evidence="4" id="KW-0227">DNA damage</keyword>
<organism evidence="8 9">
    <name type="scientific">Listeria grandensis</name>
    <dbReference type="NCBI Taxonomy" id="1494963"/>
    <lineage>
        <taxon>Bacteria</taxon>
        <taxon>Bacillati</taxon>
        <taxon>Bacillota</taxon>
        <taxon>Bacilli</taxon>
        <taxon>Bacillales</taxon>
        <taxon>Listeriaceae</taxon>
        <taxon>Listeria</taxon>
    </lineage>
</organism>
<evidence type="ECO:0000256" key="2">
    <source>
        <dbReference type="ARBA" id="ARBA00010817"/>
    </source>
</evidence>
<comment type="catalytic activity">
    <reaction evidence="1">
        <text>Hydrolysis of alkylated DNA, releasing 3-methyladenine, 3-methylguanine, 7-methylguanine and 7-methyladenine.</text>
        <dbReference type="EC" id="3.2.2.21"/>
    </reaction>
</comment>
<comment type="similarity">
    <text evidence="2">Belongs to the alkylbase DNA glycosidase AlkA family.</text>
</comment>
<keyword evidence="5" id="KW-0378">Hydrolase</keyword>
<evidence type="ECO:0000256" key="5">
    <source>
        <dbReference type="ARBA" id="ARBA00022801"/>
    </source>
</evidence>
<dbReference type="InterPro" id="IPR037046">
    <property type="entry name" value="AlkA_N_sf"/>
</dbReference>
<reference evidence="8 9" key="1">
    <citation type="submission" date="2020-03" db="EMBL/GenBank/DDBJ databases">
        <title>Soil Listeria distribution.</title>
        <authorList>
            <person name="Liao J."/>
            <person name="Wiedmann M."/>
        </authorList>
    </citation>
    <scope>NUCLEOTIDE SEQUENCE [LARGE SCALE GENOMIC DNA]</scope>
    <source>
        <strain evidence="8 9">FSL L7-0741</strain>
    </source>
</reference>
<dbReference type="PANTHER" id="PTHR43003:SF12">
    <property type="entry name" value="DNA-3-METHYLADENINE GLYCOSYLASE"/>
    <property type="match status" value="1"/>
</dbReference>
<dbReference type="Gene3D" id="1.10.340.30">
    <property type="entry name" value="Hypothetical protein, domain 2"/>
    <property type="match status" value="1"/>
</dbReference>
<dbReference type="GO" id="GO:0006285">
    <property type="term" value="P:base-excision repair, AP site formation"/>
    <property type="evidence" value="ECO:0007669"/>
    <property type="project" value="TreeGrafter"/>
</dbReference>
<dbReference type="Gene3D" id="3.30.310.20">
    <property type="entry name" value="DNA-3-methyladenine glycosylase AlkA, N-terminal domain"/>
    <property type="match status" value="1"/>
</dbReference>
<dbReference type="InterPro" id="IPR000035">
    <property type="entry name" value="Alkylbase_DNA_glycsylse_CS"/>
</dbReference>
<feature type="domain" description="HhH-GPD" evidence="7">
    <location>
        <begin position="138"/>
        <end position="303"/>
    </location>
</feature>
<gene>
    <name evidence="8" type="ORF">HCA69_14925</name>
</gene>
<accession>A0A7X1CR29</accession>
<dbReference type="InterPro" id="IPR023170">
    <property type="entry name" value="HhH_base_excis_C"/>
</dbReference>
<dbReference type="EC" id="3.2.2.21" evidence="3"/>
<dbReference type="InterPro" id="IPR011257">
    <property type="entry name" value="DNA_glycosylase"/>
</dbReference>
<dbReference type="Proteomes" id="UP000535908">
    <property type="component" value="Unassembled WGS sequence"/>
</dbReference>
<dbReference type="InterPro" id="IPR051912">
    <property type="entry name" value="Alkylbase_DNA_Glycosylase/TA"/>
</dbReference>
<dbReference type="AlphaFoldDB" id="A0A7X1CR29"/>
<dbReference type="EMBL" id="JAARWN010000021">
    <property type="protein sequence ID" value="MBC1937660.1"/>
    <property type="molecule type" value="Genomic_DNA"/>
</dbReference>
<dbReference type="RefSeq" id="WP_185527543.1">
    <property type="nucleotide sequence ID" value="NZ_JAARWN010000021.1"/>
</dbReference>
<dbReference type="PANTHER" id="PTHR43003">
    <property type="entry name" value="DNA-3-METHYLADENINE GLYCOSYLASE"/>
    <property type="match status" value="1"/>
</dbReference>
<protein>
    <recommendedName>
        <fullName evidence="3">DNA-3-methyladenine glycosylase II</fullName>
        <ecNumber evidence="3">3.2.2.21</ecNumber>
    </recommendedName>
</protein>
<dbReference type="GO" id="GO:0008725">
    <property type="term" value="F:DNA-3-methyladenine glycosylase activity"/>
    <property type="evidence" value="ECO:0007669"/>
    <property type="project" value="TreeGrafter"/>
</dbReference>
<dbReference type="GO" id="GO:0008534">
    <property type="term" value="F:oxidized purine nucleobase lesion DNA N-glycosylase activity"/>
    <property type="evidence" value="ECO:0007669"/>
    <property type="project" value="InterPro"/>
</dbReference>
<comment type="caution">
    <text evidence="8">The sequence shown here is derived from an EMBL/GenBank/DDBJ whole genome shotgun (WGS) entry which is preliminary data.</text>
</comment>
<evidence type="ECO:0000313" key="8">
    <source>
        <dbReference type="EMBL" id="MBC1937660.1"/>
    </source>
</evidence>
<name>A0A7X1CR29_9LIST</name>
<dbReference type="Pfam" id="PF00730">
    <property type="entry name" value="HhH-GPD"/>
    <property type="match status" value="1"/>
</dbReference>
<dbReference type="PROSITE" id="PS00516">
    <property type="entry name" value="ALKYLBASE_DNA_GLYCOS"/>
    <property type="match status" value="1"/>
</dbReference>
<dbReference type="GO" id="GO:0032993">
    <property type="term" value="C:protein-DNA complex"/>
    <property type="evidence" value="ECO:0007669"/>
    <property type="project" value="TreeGrafter"/>
</dbReference>
<evidence type="ECO:0000256" key="3">
    <source>
        <dbReference type="ARBA" id="ARBA00012000"/>
    </source>
</evidence>
<dbReference type="SMART" id="SM00478">
    <property type="entry name" value="ENDO3c"/>
    <property type="match status" value="1"/>
</dbReference>
<evidence type="ECO:0000256" key="4">
    <source>
        <dbReference type="ARBA" id="ARBA00022763"/>
    </source>
</evidence>
<evidence type="ECO:0000256" key="1">
    <source>
        <dbReference type="ARBA" id="ARBA00000086"/>
    </source>
</evidence>
<dbReference type="GO" id="GO:0032131">
    <property type="term" value="F:alkylated DNA binding"/>
    <property type="evidence" value="ECO:0007669"/>
    <property type="project" value="TreeGrafter"/>
</dbReference>
<evidence type="ECO:0000256" key="6">
    <source>
        <dbReference type="ARBA" id="ARBA00023204"/>
    </source>
</evidence>
<dbReference type="GO" id="GO:0043916">
    <property type="term" value="F:DNA-7-methylguanine glycosylase activity"/>
    <property type="evidence" value="ECO:0007669"/>
    <property type="project" value="TreeGrafter"/>
</dbReference>
<evidence type="ECO:0000313" key="9">
    <source>
        <dbReference type="Proteomes" id="UP000535908"/>
    </source>
</evidence>
<dbReference type="GO" id="GO:0005737">
    <property type="term" value="C:cytoplasm"/>
    <property type="evidence" value="ECO:0007669"/>
    <property type="project" value="TreeGrafter"/>
</dbReference>
<dbReference type="FunFam" id="1.10.340.30:FF:000004">
    <property type="entry name" value="DNA-3-methyladenine glycosylase II"/>
    <property type="match status" value="1"/>
</dbReference>
<evidence type="ECO:0000259" key="7">
    <source>
        <dbReference type="SMART" id="SM00478"/>
    </source>
</evidence>
<dbReference type="Gene3D" id="1.10.1670.10">
    <property type="entry name" value="Helix-hairpin-Helix base-excision DNA repair enzymes (C-terminal)"/>
    <property type="match status" value="1"/>
</dbReference>
<dbReference type="GO" id="GO:0006289">
    <property type="term" value="P:nucleotide-excision repair"/>
    <property type="evidence" value="ECO:0007669"/>
    <property type="project" value="InterPro"/>
</dbReference>
<dbReference type="SUPFAM" id="SSF48150">
    <property type="entry name" value="DNA-glycosylase"/>
    <property type="match status" value="1"/>
</dbReference>
<sequence>MMQPSTTKITIQTPNTFRFAPNLDYLNRDAKECMHHIENNQITKLIELTGQTLLIQISEATHNTLSIQCLASQTPITELTRIELINYIHNWFDINRDISEFYALARTDALLCQTTQDHYGLRIISIPDLFEALCWGIIGQQIDLSFAYTLKRQFVEKYGTSTVYNNIQYWTFPTAEKIATLNITELTAIQLTKRKSEYIIEIAQQIQSGALSKQHLQNLPTIAHIEKELTKIRGIGPWTANYVIMRCLKLPNAFPIDDIGLINAIQHAQQLDQKPTKTEIQQLAKNWSGWEAYATFYLWRTLY</sequence>
<dbReference type="InterPro" id="IPR003265">
    <property type="entry name" value="HhH-GPD_domain"/>
</dbReference>
<proteinExistence type="inferred from homology"/>
<keyword evidence="6" id="KW-0234">DNA repair</keyword>
<dbReference type="CDD" id="cd00056">
    <property type="entry name" value="ENDO3c"/>
    <property type="match status" value="1"/>
</dbReference>
<dbReference type="InterPro" id="IPR012904">
    <property type="entry name" value="OGG_N"/>
</dbReference>